<dbReference type="EMBL" id="JACJVN010000001">
    <property type="protein sequence ID" value="MBB6675718.1"/>
    <property type="molecule type" value="Genomic_DNA"/>
</dbReference>
<organism evidence="4 5">
    <name type="scientific">Cohnella lubricantis</name>
    <dbReference type="NCBI Taxonomy" id="2163172"/>
    <lineage>
        <taxon>Bacteria</taxon>
        <taxon>Bacillati</taxon>
        <taxon>Bacillota</taxon>
        <taxon>Bacilli</taxon>
        <taxon>Bacillales</taxon>
        <taxon>Paenibacillaceae</taxon>
        <taxon>Cohnella</taxon>
    </lineage>
</organism>
<keyword evidence="2" id="KW-0804">Transcription</keyword>
<evidence type="ECO:0000256" key="2">
    <source>
        <dbReference type="ARBA" id="ARBA00023163"/>
    </source>
</evidence>
<dbReference type="InterPro" id="IPR026881">
    <property type="entry name" value="WYL_dom"/>
</dbReference>
<dbReference type="RefSeq" id="WP_185177025.1">
    <property type="nucleotide sequence ID" value="NZ_CBCSEP010000002.1"/>
</dbReference>
<dbReference type="Pfam" id="PF25583">
    <property type="entry name" value="WCX"/>
    <property type="match status" value="1"/>
</dbReference>
<dbReference type="InterPro" id="IPR001034">
    <property type="entry name" value="DeoR_HTH"/>
</dbReference>
<name>A0A841T8G5_9BACL</name>
<evidence type="ECO:0000256" key="1">
    <source>
        <dbReference type="ARBA" id="ARBA00023015"/>
    </source>
</evidence>
<reference evidence="4 5" key="1">
    <citation type="submission" date="2020-08" db="EMBL/GenBank/DDBJ databases">
        <title>Cohnella phylogeny.</title>
        <authorList>
            <person name="Dunlap C."/>
        </authorList>
    </citation>
    <scope>NUCLEOTIDE SEQUENCE [LARGE SCALE GENOMIC DNA]</scope>
    <source>
        <strain evidence="4 5">DSM 103658</strain>
    </source>
</reference>
<dbReference type="GO" id="GO:0003700">
    <property type="term" value="F:DNA-binding transcription factor activity"/>
    <property type="evidence" value="ECO:0007669"/>
    <property type="project" value="InterPro"/>
</dbReference>
<dbReference type="InterPro" id="IPR013196">
    <property type="entry name" value="HTH_11"/>
</dbReference>
<gene>
    <name evidence="4" type="ORF">H4Q31_00055</name>
</gene>
<dbReference type="PANTHER" id="PTHR34580:SF1">
    <property type="entry name" value="PROTEIN PAFC"/>
    <property type="match status" value="1"/>
</dbReference>
<dbReference type="Gene3D" id="1.10.10.10">
    <property type="entry name" value="Winged helix-like DNA-binding domain superfamily/Winged helix DNA-binding domain"/>
    <property type="match status" value="1"/>
</dbReference>
<sequence>MKIERLLGITMMLLGQRRVNAQTLADKFEVSLRTIYRDLETINTAGIPIVSYTGTDGGYEIMEQFRIDRQIVTFEDLQAILVALRGVQASLDDQEMDGLLSKIKALVSRSEQLQMEEAGETLLFDTNLWHGGGLKDRSILASLRRAAKNRNVVSFLYTNTEGLGEQREAEPIGLAWKGYAWYLYAYCRLRSDYRTFRLSRMTGLRVHLEHFAARGVRMEELDARWGNQEIDPQVELILQFRPRVRVRVEEAFDAEKVETQEDGTLLVRVSYPDNHWMYENLLSYGPDVLVREPAFVAEKIRNLGEQICRNYADERARP</sequence>
<comment type="caution">
    <text evidence="4">The sequence shown here is derived from an EMBL/GenBank/DDBJ whole genome shotgun (WGS) entry which is preliminary data.</text>
</comment>
<protein>
    <submittedName>
        <fullName evidence="4">YafY family transcriptional regulator</fullName>
    </submittedName>
</protein>
<keyword evidence="1" id="KW-0805">Transcription regulation</keyword>
<dbReference type="InterPro" id="IPR036390">
    <property type="entry name" value="WH_DNA-bd_sf"/>
</dbReference>
<evidence type="ECO:0000259" key="3">
    <source>
        <dbReference type="PROSITE" id="PS51000"/>
    </source>
</evidence>
<dbReference type="PIRSF" id="PIRSF016838">
    <property type="entry name" value="PafC"/>
    <property type="match status" value="1"/>
</dbReference>
<dbReference type="Pfam" id="PF08279">
    <property type="entry name" value="HTH_11"/>
    <property type="match status" value="1"/>
</dbReference>
<dbReference type="InterPro" id="IPR028349">
    <property type="entry name" value="PafC-like"/>
</dbReference>
<keyword evidence="5" id="KW-1185">Reference proteome</keyword>
<dbReference type="PROSITE" id="PS51000">
    <property type="entry name" value="HTH_DEOR_2"/>
    <property type="match status" value="1"/>
</dbReference>
<evidence type="ECO:0000313" key="4">
    <source>
        <dbReference type="EMBL" id="MBB6675718.1"/>
    </source>
</evidence>
<dbReference type="Pfam" id="PF13280">
    <property type="entry name" value="WYL"/>
    <property type="match status" value="1"/>
</dbReference>
<accession>A0A841T8G5</accession>
<dbReference type="SUPFAM" id="SSF46785">
    <property type="entry name" value="Winged helix' DNA-binding domain"/>
    <property type="match status" value="1"/>
</dbReference>
<dbReference type="InterPro" id="IPR036388">
    <property type="entry name" value="WH-like_DNA-bd_sf"/>
</dbReference>
<evidence type="ECO:0000313" key="5">
    <source>
        <dbReference type="Proteomes" id="UP000574133"/>
    </source>
</evidence>
<dbReference type="InterPro" id="IPR057727">
    <property type="entry name" value="WCX_dom"/>
</dbReference>
<dbReference type="InterPro" id="IPR051534">
    <property type="entry name" value="CBASS_pafABC_assoc_protein"/>
</dbReference>
<feature type="domain" description="HTH deoR-type" evidence="3">
    <location>
        <begin position="2"/>
        <end position="57"/>
    </location>
</feature>
<dbReference type="PROSITE" id="PS52050">
    <property type="entry name" value="WYL"/>
    <property type="match status" value="1"/>
</dbReference>
<dbReference type="PANTHER" id="PTHR34580">
    <property type="match status" value="1"/>
</dbReference>
<dbReference type="Proteomes" id="UP000574133">
    <property type="component" value="Unassembled WGS sequence"/>
</dbReference>
<proteinExistence type="predicted"/>
<dbReference type="AlphaFoldDB" id="A0A841T8G5"/>